<keyword evidence="2" id="KW-0732">Signal</keyword>
<dbReference type="SUPFAM" id="SSF56925">
    <property type="entry name" value="OMPA-like"/>
    <property type="match status" value="1"/>
</dbReference>
<name>A0A4Q9GXG8_9BURK</name>
<dbReference type="AlphaFoldDB" id="A0A4Q9GXG8"/>
<dbReference type="Proteomes" id="UP000292120">
    <property type="component" value="Unassembled WGS sequence"/>
</dbReference>
<feature type="chain" id="PRO_5020992010" evidence="2">
    <location>
        <begin position="29"/>
        <end position="421"/>
    </location>
</feature>
<comment type="caution">
    <text evidence="3">The sequence shown here is derived from an EMBL/GenBank/DDBJ whole genome shotgun (WGS) entry which is preliminary data.</text>
</comment>
<evidence type="ECO:0000256" key="2">
    <source>
        <dbReference type="SAM" id="SignalP"/>
    </source>
</evidence>
<dbReference type="OrthoDB" id="9807574at2"/>
<dbReference type="EMBL" id="SIXI01000004">
    <property type="protein sequence ID" value="TBO30303.1"/>
    <property type="molecule type" value="Genomic_DNA"/>
</dbReference>
<dbReference type="RefSeq" id="WP_130968295.1">
    <property type="nucleotide sequence ID" value="NZ_SIXI01000004.1"/>
</dbReference>
<proteinExistence type="predicted"/>
<comment type="subcellular location">
    <subcellularLocation>
        <location evidence="1">Cell outer membrane</location>
    </subcellularLocation>
</comment>
<reference evidence="3 4" key="1">
    <citation type="submission" date="2019-02" db="EMBL/GenBank/DDBJ databases">
        <title>Aquabacterium sp. strain KMB7.</title>
        <authorList>
            <person name="Chen W.-M."/>
        </authorList>
    </citation>
    <scope>NUCLEOTIDE SEQUENCE [LARGE SCALE GENOMIC DNA]</scope>
    <source>
        <strain evidence="3 4">KMB7</strain>
    </source>
</reference>
<organism evidence="3 4">
    <name type="scientific">Aquabacterium lacunae</name>
    <dbReference type="NCBI Taxonomy" id="2528630"/>
    <lineage>
        <taxon>Bacteria</taxon>
        <taxon>Pseudomonadati</taxon>
        <taxon>Pseudomonadota</taxon>
        <taxon>Betaproteobacteria</taxon>
        <taxon>Burkholderiales</taxon>
        <taxon>Aquabacterium</taxon>
    </lineage>
</organism>
<keyword evidence="4" id="KW-1185">Reference proteome</keyword>
<feature type="signal peptide" evidence="2">
    <location>
        <begin position="1"/>
        <end position="28"/>
    </location>
</feature>
<accession>A0A4Q9GXG8</accession>
<dbReference type="InterPro" id="IPR011250">
    <property type="entry name" value="OMP/PagP_B-barrel"/>
</dbReference>
<dbReference type="PANTHER" id="PTHR36920">
    <property type="match status" value="1"/>
</dbReference>
<dbReference type="PROSITE" id="PS51257">
    <property type="entry name" value="PROKAR_LIPOPROTEIN"/>
    <property type="match status" value="1"/>
</dbReference>
<dbReference type="Pfam" id="PF03922">
    <property type="entry name" value="OmpW"/>
    <property type="match status" value="1"/>
</dbReference>
<dbReference type="GO" id="GO:0009279">
    <property type="term" value="C:cell outer membrane"/>
    <property type="evidence" value="ECO:0007669"/>
    <property type="project" value="UniProtKB-SubCell"/>
</dbReference>
<evidence type="ECO:0000256" key="1">
    <source>
        <dbReference type="ARBA" id="ARBA00004442"/>
    </source>
</evidence>
<sequence>MNRSVLARTGVVAALMAAGCTFSPLAAAAGDTLSLKIASALRERTFWNAGAIHVNVKTKSGDTYDVDGPNGKVINKSMLPQFIGTGSANTAGTPANRLYNEFLKIVALDKISASDTDLRNLATALAGNNNGLSLLKSDMDALGLDSLGTPTGIKGVAQPKMSTGGLSIGYYLDDEHKWAVETYVLAAPLTTAVSATGKARYRIVEDADGQQVEVLSPFGLEGQNILTSKLLPPTVMFGRYWGDANAKFRPYTGALAMYAIFYDTKAEQALNSYVGGSNPGDTTVSIKNAFGAGPMLGFRYALGDSWRVNFSLGSVKLKTTATLTTRNSRFTKDTPAVLDFGNDEAGLLNNITGTILTGEGVAAIKGTTASRQKLFADLGGVTGIVTRVSQVVSGNNTGTYVRKTDTVLNNTIYMLSIGRDF</sequence>
<evidence type="ECO:0000313" key="3">
    <source>
        <dbReference type="EMBL" id="TBO30303.1"/>
    </source>
</evidence>
<evidence type="ECO:0000313" key="4">
    <source>
        <dbReference type="Proteomes" id="UP000292120"/>
    </source>
</evidence>
<protein>
    <submittedName>
        <fullName evidence="3">OmpW family protein</fullName>
    </submittedName>
</protein>
<dbReference type="PANTHER" id="PTHR36920:SF1">
    <property type="entry name" value="OUTER MEMBRANE PROTEIN W"/>
    <property type="match status" value="1"/>
</dbReference>
<dbReference type="InterPro" id="IPR005618">
    <property type="entry name" value="OMPW"/>
</dbReference>
<dbReference type="GO" id="GO:0055085">
    <property type="term" value="P:transmembrane transport"/>
    <property type="evidence" value="ECO:0007669"/>
    <property type="project" value="TreeGrafter"/>
</dbReference>
<dbReference type="Gene3D" id="2.40.160.20">
    <property type="match status" value="1"/>
</dbReference>
<gene>
    <name evidence="3" type="ORF">EYS42_11465</name>
</gene>